<gene>
    <name evidence="11" type="ordered locus">mru_0789</name>
</gene>
<evidence type="ECO:0000313" key="11">
    <source>
        <dbReference type="EMBL" id="ADC46640.1"/>
    </source>
</evidence>
<keyword evidence="4 9" id="KW-1133">Transmembrane helix</keyword>
<evidence type="ECO:0000256" key="3">
    <source>
        <dbReference type="ARBA" id="ARBA00022692"/>
    </source>
</evidence>
<dbReference type="eggNOG" id="arCOG04921">
    <property type="taxonomic scope" value="Archaea"/>
</dbReference>
<dbReference type="EMBL" id="CP001719">
    <property type="protein sequence ID" value="ADC46640.1"/>
    <property type="molecule type" value="Genomic_DNA"/>
</dbReference>
<dbReference type="Pfam" id="PF07885">
    <property type="entry name" value="Ion_trans_2"/>
    <property type="match status" value="1"/>
</dbReference>
<keyword evidence="12" id="KW-1185">Reference proteome</keyword>
<feature type="domain" description="Potassium channel" evidence="10">
    <location>
        <begin position="142"/>
        <end position="213"/>
    </location>
</feature>
<keyword evidence="2" id="KW-0813">Transport</keyword>
<dbReference type="InterPro" id="IPR013099">
    <property type="entry name" value="K_chnl_dom"/>
</dbReference>
<dbReference type="PRINTS" id="PR00169">
    <property type="entry name" value="KCHANNEL"/>
</dbReference>
<dbReference type="OrthoDB" id="56871at2157"/>
<dbReference type="STRING" id="634498.mru_0789"/>
<dbReference type="GO" id="GO:0001508">
    <property type="term" value="P:action potential"/>
    <property type="evidence" value="ECO:0007669"/>
    <property type="project" value="TreeGrafter"/>
</dbReference>
<dbReference type="KEGG" id="mru:mru_0789"/>
<dbReference type="HOGENOM" id="CLU_985583_0_0_2"/>
<proteinExistence type="predicted"/>
<dbReference type="PANTHER" id="PTHR11537:SF254">
    <property type="entry name" value="POTASSIUM VOLTAGE-GATED CHANNEL PROTEIN SHAB"/>
    <property type="match status" value="1"/>
</dbReference>
<feature type="transmembrane region" description="Helical" evidence="9">
    <location>
        <begin position="138"/>
        <end position="158"/>
    </location>
</feature>
<dbReference type="eggNOG" id="arCOG01964">
    <property type="taxonomic scope" value="Archaea"/>
</dbReference>
<evidence type="ECO:0000256" key="1">
    <source>
        <dbReference type="ARBA" id="ARBA00004141"/>
    </source>
</evidence>
<feature type="transmembrane region" description="Helical" evidence="9">
    <location>
        <begin position="43"/>
        <end position="63"/>
    </location>
</feature>
<evidence type="ECO:0000256" key="6">
    <source>
        <dbReference type="ARBA" id="ARBA00023136"/>
    </source>
</evidence>
<dbReference type="SUPFAM" id="SSF81324">
    <property type="entry name" value="Voltage-gated potassium channels"/>
    <property type="match status" value="1"/>
</dbReference>
<feature type="coiled-coil region" evidence="8">
    <location>
        <begin position="228"/>
        <end position="280"/>
    </location>
</feature>
<feature type="transmembrane region" description="Helical" evidence="9">
    <location>
        <begin position="189"/>
        <end position="214"/>
    </location>
</feature>
<comment type="subcellular location">
    <subcellularLocation>
        <location evidence="1">Membrane</location>
        <topology evidence="1">Multi-pass membrane protein</topology>
    </subcellularLocation>
</comment>
<dbReference type="PATRIC" id="fig|634498.28.peg.790"/>
<evidence type="ECO:0000256" key="2">
    <source>
        <dbReference type="ARBA" id="ARBA00022448"/>
    </source>
</evidence>
<organism evidence="11 12">
    <name type="scientific">Methanobrevibacter ruminantium (strain ATCC 35063 / DSM 1093 / JCM 13430 / OCM 146 / M1)</name>
    <name type="common">Methanobacterium ruminantium</name>
    <dbReference type="NCBI Taxonomy" id="634498"/>
    <lineage>
        <taxon>Archaea</taxon>
        <taxon>Methanobacteriati</taxon>
        <taxon>Methanobacteriota</taxon>
        <taxon>Methanomada group</taxon>
        <taxon>Methanobacteria</taxon>
        <taxon>Methanobacteriales</taxon>
        <taxon>Methanobacteriaceae</taxon>
        <taxon>Methanobrevibacter</taxon>
    </lineage>
</organism>
<evidence type="ECO:0000256" key="9">
    <source>
        <dbReference type="SAM" id="Phobius"/>
    </source>
</evidence>
<keyword evidence="8" id="KW-0175">Coiled coil</keyword>
<accession>D3E279</accession>
<dbReference type="RefSeq" id="WP_012955591.1">
    <property type="nucleotide sequence ID" value="NC_013790.1"/>
</dbReference>
<dbReference type="GeneID" id="8770438"/>
<dbReference type="PANTHER" id="PTHR11537">
    <property type="entry name" value="VOLTAGE-GATED POTASSIUM CHANNEL"/>
    <property type="match status" value="1"/>
</dbReference>
<dbReference type="GO" id="GO:0008076">
    <property type="term" value="C:voltage-gated potassium channel complex"/>
    <property type="evidence" value="ECO:0007669"/>
    <property type="project" value="InterPro"/>
</dbReference>
<dbReference type="Proteomes" id="UP000008680">
    <property type="component" value="Chromosome"/>
</dbReference>
<dbReference type="InterPro" id="IPR028325">
    <property type="entry name" value="VG_K_chnl"/>
</dbReference>
<evidence type="ECO:0000256" key="5">
    <source>
        <dbReference type="ARBA" id="ARBA00023065"/>
    </source>
</evidence>
<keyword evidence="5" id="KW-0406">Ion transport</keyword>
<evidence type="ECO:0000256" key="4">
    <source>
        <dbReference type="ARBA" id="ARBA00022989"/>
    </source>
</evidence>
<protein>
    <submittedName>
        <fullName evidence="11">Ion transport protein</fullName>
    </submittedName>
</protein>
<evidence type="ECO:0000259" key="10">
    <source>
        <dbReference type="Pfam" id="PF07885"/>
    </source>
</evidence>
<keyword evidence="7" id="KW-0407">Ion channel</keyword>
<evidence type="ECO:0000313" key="12">
    <source>
        <dbReference type="Proteomes" id="UP000008680"/>
    </source>
</evidence>
<dbReference type="GO" id="GO:0005249">
    <property type="term" value="F:voltage-gated potassium channel activity"/>
    <property type="evidence" value="ECO:0007669"/>
    <property type="project" value="InterPro"/>
</dbReference>
<name>D3E279_METRM</name>
<sequence>MRKERIKSYLGIIFDLLVILDLILIFISLPIQGLHLIDYAGFVRAFDLTICFLLLIEFFYGLYKSDAKAKYFKEHFLDLIASIPFDLIVFALFGSSSIILNLARFLRLVRVVRVFRAVNIVKKYGLEKVIRRTHADKIFIVIAVIVVIFTILLTLSGHENISDSFYFVVITLTTVGYGNEGFNEPLAKFVTLFLIIVGVLVFSTITGVTSSFFIDKMLEEGISVDENLHFINQKLNFHEREMEKTRKELAEIKKELEKSNENSEELKQEISELKELIKENNK</sequence>
<keyword evidence="6 9" id="KW-0472">Membrane</keyword>
<keyword evidence="3 9" id="KW-0812">Transmembrane</keyword>
<feature type="transmembrane region" description="Helical" evidence="9">
    <location>
        <begin position="12"/>
        <end position="31"/>
    </location>
</feature>
<dbReference type="InterPro" id="IPR027359">
    <property type="entry name" value="Volt_channel_dom_sf"/>
</dbReference>
<reference evidence="11 12" key="1">
    <citation type="journal article" date="2010" name="PLoS ONE">
        <title>The genome sequence of the rumen methanogen Methanobrevibacter ruminantium reveals new possibilities for controlling ruminant methane emissions.</title>
        <authorList>
            <person name="Leahy S.C."/>
            <person name="Kelly W.J."/>
            <person name="Altermann E."/>
            <person name="Ronimus R.S."/>
            <person name="Yeoman C.J."/>
            <person name="Pacheco D.M."/>
            <person name="Li D."/>
            <person name="Kong Z."/>
            <person name="McTavish S."/>
            <person name="Sang C."/>
            <person name="Lambie S.C."/>
            <person name="Janssen P.H."/>
            <person name="Dey D."/>
            <person name="Attwood G.T."/>
        </authorList>
    </citation>
    <scope>NUCLEOTIDE SEQUENCE [LARGE SCALE GENOMIC DNA]</scope>
    <source>
        <strain evidence="12">ATCC 35063 / DSM 1093 / JCM 13430 / OCM 146 / M1</strain>
    </source>
</reference>
<evidence type="ECO:0000256" key="8">
    <source>
        <dbReference type="SAM" id="Coils"/>
    </source>
</evidence>
<evidence type="ECO:0000256" key="7">
    <source>
        <dbReference type="ARBA" id="ARBA00023303"/>
    </source>
</evidence>
<dbReference type="Gene3D" id="1.10.287.70">
    <property type="match status" value="1"/>
</dbReference>
<dbReference type="AlphaFoldDB" id="D3E279"/>
<dbReference type="Gene3D" id="1.20.120.350">
    <property type="entry name" value="Voltage-gated potassium channels. Chain C"/>
    <property type="match status" value="1"/>
</dbReference>